<evidence type="ECO:0000256" key="2">
    <source>
        <dbReference type="SAM" id="Phobius"/>
    </source>
</evidence>
<evidence type="ECO:0000256" key="1">
    <source>
        <dbReference type="SAM" id="MobiDB-lite"/>
    </source>
</evidence>
<sequence length="416" mass="45420">MPLLALSATAGLQVRAWQPSPRAAFLQNSLLLGRRRFRNSCTAFSAGAFIGAAVATASFPYVRNRGRVRAMAAVQSVDVRLEFMKRGRQLEQSVIPFLSSRAASALGGLRVNVPNKATGQSAEMLATTRMLVAKVPDIDVCLHYCFKLMPSGVEALCDFCVEASQAGARSLLLVTGTGKKPKMDAAAYLQLLAVALGRDHKGLKIPILGVAFSPYEDPGPEQALLKKKLSSGLVREIWLKNGSDLCALRCGLEFLCQAAPGVRVYGSIFLPTPSLLAKMRERPWAGVYLDKNKFLDSVEDAEHVTRQILQLYADFGVTPLVESALDDVKSLQQLQRLLADSAKQRIIIEPPPEMFPTSAPSLLQHKLRREILPTSAPSMLQHSQQSESSPKRIWQRRVPSAPAVPAVDPQSILRQC</sequence>
<dbReference type="Proteomes" id="UP000654075">
    <property type="component" value="Unassembled WGS sequence"/>
</dbReference>
<accession>A0A813G1Z0</accession>
<protein>
    <recommendedName>
        <fullName evidence="5">Methylenetetrahydrofolate reductase (NAD(P)H)</fullName>
    </recommendedName>
</protein>
<keyword evidence="2" id="KW-1133">Transmembrane helix</keyword>
<proteinExistence type="predicted"/>
<feature type="compositionally biased region" description="Polar residues" evidence="1">
    <location>
        <begin position="375"/>
        <end position="388"/>
    </location>
</feature>
<feature type="region of interest" description="Disordered" evidence="1">
    <location>
        <begin position="375"/>
        <end position="400"/>
    </location>
</feature>
<name>A0A813G1Z0_POLGL</name>
<feature type="transmembrane region" description="Helical" evidence="2">
    <location>
        <begin position="40"/>
        <end position="62"/>
    </location>
</feature>
<dbReference type="OrthoDB" id="551422at2759"/>
<reference evidence="3" key="1">
    <citation type="submission" date="2021-02" db="EMBL/GenBank/DDBJ databases">
        <authorList>
            <person name="Dougan E. K."/>
            <person name="Rhodes N."/>
            <person name="Thang M."/>
            <person name="Chan C."/>
        </authorList>
    </citation>
    <scope>NUCLEOTIDE SEQUENCE</scope>
</reference>
<keyword evidence="4" id="KW-1185">Reference proteome</keyword>
<keyword evidence="2" id="KW-0812">Transmembrane</keyword>
<gene>
    <name evidence="3" type="ORF">PGLA1383_LOCUS38394</name>
</gene>
<evidence type="ECO:0000313" key="4">
    <source>
        <dbReference type="Proteomes" id="UP000654075"/>
    </source>
</evidence>
<evidence type="ECO:0000313" key="3">
    <source>
        <dbReference type="EMBL" id="CAE8620868.1"/>
    </source>
</evidence>
<dbReference type="AlphaFoldDB" id="A0A813G1Z0"/>
<comment type="caution">
    <text evidence="3">The sequence shown here is derived from an EMBL/GenBank/DDBJ whole genome shotgun (WGS) entry which is preliminary data.</text>
</comment>
<organism evidence="3 4">
    <name type="scientific">Polarella glacialis</name>
    <name type="common">Dinoflagellate</name>
    <dbReference type="NCBI Taxonomy" id="89957"/>
    <lineage>
        <taxon>Eukaryota</taxon>
        <taxon>Sar</taxon>
        <taxon>Alveolata</taxon>
        <taxon>Dinophyceae</taxon>
        <taxon>Suessiales</taxon>
        <taxon>Suessiaceae</taxon>
        <taxon>Polarella</taxon>
    </lineage>
</organism>
<evidence type="ECO:0008006" key="5">
    <source>
        <dbReference type="Google" id="ProtNLM"/>
    </source>
</evidence>
<dbReference type="EMBL" id="CAJNNV010027599">
    <property type="protein sequence ID" value="CAE8620868.1"/>
    <property type="molecule type" value="Genomic_DNA"/>
</dbReference>
<keyword evidence="2" id="KW-0472">Membrane</keyword>